<feature type="compositionally biased region" description="Basic and acidic residues" evidence="1">
    <location>
        <begin position="176"/>
        <end position="200"/>
    </location>
</feature>
<dbReference type="InterPro" id="IPR026178">
    <property type="entry name" value="JSRP1"/>
</dbReference>
<name>A0A4X1VV29_PIG</name>
<sequence>MTTRALEELDGGLGSCPVDEDLSALADPCPGQPREDRARATSRLADSSSWPHDSQERAPEGGPIGSVDLDARPKKTEKEPVAKVASGPGKEKLKAGAKAVAGEAEARVPVPVPWVTPSSAPKESASPLPKSVAWAPPLGQPQPQAKEEERAKVPEVPGSREAAGKDEGESEEAAGEEPKERPKKEERLRKEQLRKEERPRKERPRKKKSQKEERPRAARETREALLRRWEAREGGHRPWAQDPGDSEYRKRQAWASLLHRAEEDRPRGRGRQKQRTGKGRD</sequence>
<feature type="compositionally biased region" description="Basic residues" evidence="1">
    <location>
        <begin position="268"/>
        <end position="281"/>
    </location>
</feature>
<dbReference type="PANTHER" id="PTHR22397:SF2">
    <property type="entry name" value="JUNCTIONAL SARCOPLASMIC RETICULUM PROTEIN 1"/>
    <property type="match status" value="1"/>
</dbReference>
<evidence type="ECO:0008006" key="4">
    <source>
        <dbReference type="Google" id="ProtNLM"/>
    </source>
</evidence>
<evidence type="ECO:0000313" key="2">
    <source>
        <dbReference type="Ensembl" id="ENSSSCP00070045078.1"/>
    </source>
</evidence>
<reference evidence="2" key="2">
    <citation type="submission" date="2025-08" db="UniProtKB">
        <authorList>
            <consortium name="Ensembl"/>
        </authorList>
    </citation>
    <scope>IDENTIFICATION</scope>
</reference>
<protein>
    <recommendedName>
        <fullName evidence="4">Junctional sarcoplasmic reticulum protein 1</fullName>
    </recommendedName>
</protein>
<feature type="compositionally biased region" description="Basic and acidic residues" evidence="1">
    <location>
        <begin position="69"/>
        <end position="81"/>
    </location>
</feature>
<dbReference type="AlphaFoldDB" id="A0A4X1VV29"/>
<evidence type="ECO:0000256" key="1">
    <source>
        <dbReference type="SAM" id="MobiDB-lite"/>
    </source>
</evidence>
<accession>A0A4X1VV29</accession>
<feature type="region of interest" description="Disordered" evidence="1">
    <location>
        <begin position="1"/>
        <end position="281"/>
    </location>
</feature>
<feature type="compositionally biased region" description="Basic and acidic residues" evidence="1">
    <location>
        <begin position="210"/>
        <end position="236"/>
    </location>
</feature>
<dbReference type="Ensembl" id="ENSSSCT00070053207.1">
    <property type="protein sequence ID" value="ENSSSCP00070045078.1"/>
    <property type="gene ID" value="ENSSSCG00070026544.1"/>
</dbReference>
<dbReference type="PANTHER" id="PTHR22397">
    <property type="entry name" value="JUNCTIONAL SARCOPLASMIC RETICULUM PROTEIN 1"/>
    <property type="match status" value="1"/>
</dbReference>
<evidence type="ECO:0000313" key="3">
    <source>
        <dbReference type="Proteomes" id="UP000314985"/>
    </source>
</evidence>
<reference evidence="2 3" key="1">
    <citation type="submission" date="2017-08" db="EMBL/GenBank/DDBJ databases">
        <title>USMARCv1.0.</title>
        <authorList>
            <person name="Hannum G.I."/>
            <person name="Koren S."/>
            <person name="Schroeder S.G."/>
            <person name="Chin S.C."/>
            <person name="Nonneman D.J."/>
            <person name="Becker S.A."/>
            <person name="Rosen B.D."/>
            <person name="Bickhart D.M."/>
            <person name="Putnam N.H."/>
            <person name="Green R.E."/>
            <person name="Tuggle C.K."/>
            <person name="Liu H."/>
            <person name="Rohrer G.A."/>
            <person name="Warr A."/>
            <person name="Hall R."/>
            <person name="Kim K."/>
            <person name="Hume D.A."/>
            <person name="Talbot R."/>
            <person name="Chow W."/>
            <person name="Howe K."/>
            <person name="Schwartz A.S."/>
            <person name="Watson M."/>
            <person name="Archibald A.L."/>
            <person name="Phillippy A.M."/>
            <person name="Smith T.P.L."/>
        </authorList>
    </citation>
    <scope>NUCLEOTIDE SEQUENCE [LARGE SCALE GENOMIC DNA]</scope>
</reference>
<proteinExistence type="predicted"/>
<dbReference type="Proteomes" id="UP000314985">
    <property type="component" value="Chromosome 2"/>
</dbReference>
<organism evidence="2 3">
    <name type="scientific">Sus scrofa</name>
    <name type="common">Pig</name>
    <dbReference type="NCBI Taxonomy" id="9823"/>
    <lineage>
        <taxon>Eukaryota</taxon>
        <taxon>Metazoa</taxon>
        <taxon>Chordata</taxon>
        <taxon>Craniata</taxon>
        <taxon>Vertebrata</taxon>
        <taxon>Euteleostomi</taxon>
        <taxon>Mammalia</taxon>
        <taxon>Eutheria</taxon>
        <taxon>Laurasiatheria</taxon>
        <taxon>Artiodactyla</taxon>
        <taxon>Suina</taxon>
        <taxon>Suidae</taxon>
        <taxon>Sus</taxon>
    </lineage>
</organism>